<dbReference type="GO" id="GO:0000150">
    <property type="term" value="F:DNA strand exchange activity"/>
    <property type="evidence" value="ECO:0007669"/>
    <property type="project" value="InterPro"/>
</dbReference>
<reference evidence="3" key="1">
    <citation type="submission" date="2016-10" db="EMBL/GenBank/DDBJ databases">
        <authorList>
            <person name="Varghese N."/>
            <person name="Submissions S."/>
        </authorList>
    </citation>
    <scope>NUCLEOTIDE SEQUENCE [LARGE SCALE GENOMIC DNA]</scope>
    <source>
        <strain evidence="3">DSM 17038</strain>
    </source>
</reference>
<evidence type="ECO:0000313" key="2">
    <source>
        <dbReference type="EMBL" id="SFH15867.1"/>
    </source>
</evidence>
<evidence type="ECO:0000313" key="3">
    <source>
        <dbReference type="Proteomes" id="UP000199337"/>
    </source>
</evidence>
<keyword evidence="3" id="KW-1185">Reference proteome</keyword>
<sequence length="128" mass="14889">MSDIINMSEKQIKAVTYAVAQCRVSDECPKQKNVSLPAQKSRIEKYASDNNIVILKWGFIDHSDYRVEKDKGFVNLLIYAINEPKVTHYLVDEKDRFARNRYDRVVCEEKLRLGNVRLIGVSEPDYYA</sequence>
<feature type="domain" description="Resolvase/invertase-type recombinase catalytic" evidence="1">
    <location>
        <begin position="19"/>
        <end position="123"/>
    </location>
</feature>
<dbReference type="GO" id="GO:0003677">
    <property type="term" value="F:DNA binding"/>
    <property type="evidence" value="ECO:0007669"/>
    <property type="project" value="InterPro"/>
</dbReference>
<accession>A0A1I2XRX6</accession>
<name>A0A1I2XRX6_9FIRM</name>
<gene>
    <name evidence="2" type="ORF">SAMN05660649_04106</name>
</gene>
<dbReference type="Proteomes" id="UP000199337">
    <property type="component" value="Unassembled WGS sequence"/>
</dbReference>
<proteinExistence type="predicted"/>
<dbReference type="EMBL" id="FOOX01000018">
    <property type="protein sequence ID" value="SFH15867.1"/>
    <property type="molecule type" value="Genomic_DNA"/>
</dbReference>
<dbReference type="Gene3D" id="3.40.50.1390">
    <property type="entry name" value="Resolvase, N-terminal catalytic domain"/>
    <property type="match status" value="1"/>
</dbReference>
<dbReference type="AlphaFoldDB" id="A0A1I2XRX6"/>
<organism evidence="2 3">
    <name type="scientific">Desulfotruncus arcticus DSM 17038</name>
    <dbReference type="NCBI Taxonomy" id="1121424"/>
    <lineage>
        <taxon>Bacteria</taxon>
        <taxon>Bacillati</taxon>
        <taxon>Bacillota</taxon>
        <taxon>Clostridia</taxon>
        <taxon>Eubacteriales</taxon>
        <taxon>Desulfallaceae</taxon>
        <taxon>Desulfotruncus</taxon>
    </lineage>
</organism>
<dbReference type="InterPro" id="IPR006119">
    <property type="entry name" value="Resolv_N"/>
</dbReference>
<dbReference type="RefSeq" id="WP_165613629.1">
    <property type="nucleotide sequence ID" value="NZ_FOOX01000018.1"/>
</dbReference>
<dbReference type="Pfam" id="PF00239">
    <property type="entry name" value="Resolvase"/>
    <property type="match status" value="1"/>
</dbReference>
<protein>
    <submittedName>
        <fullName evidence="2">Resolvase, N terminal domain</fullName>
    </submittedName>
</protein>
<evidence type="ECO:0000259" key="1">
    <source>
        <dbReference type="Pfam" id="PF00239"/>
    </source>
</evidence>
<dbReference type="SUPFAM" id="SSF53041">
    <property type="entry name" value="Resolvase-like"/>
    <property type="match status" value="1"/>
</dbReference>
<dbReference type="InterPro" id="IPR036162">
    <property type="entry name" value="Resolvase-like_N_sf"/>
</dbReference>